<sequence>MYAIQLKIHLGIAILIMLLTACSSKKLPVPSELKQAPSDTKPSVRQPSSDIRPPVKQNASLLEASLPSAWRGIATIRAGRQVFRHPILLRLAASNKAGGAPIKFVLTTTTQSKNRNAAAAGTVRLKSFNTVRTAVGEPVELDFYNIQLFKDGFRATLTREQEKTSSSLNSFVSPPPPVDPRRPGAALWQRELEFTGNAVEYVFRPNTRLVIQMRKKKLVGKIEGIGFSSGIFFSAGDIPVIVTFSAQRSSG</sequence>
<accession>A0A928Z4Q1</accession>
<evidence type="ECO:0000313" key="3">
    <source>
        <dbReference type="Proteomes" id="UP000625316"/>
    </source>
</evidence>
<dbReference type="Proteomes" id="UP000625316">
    <property type="component" value="Unassembled WGS sequence"/>
</dbReference>
<dbReference type="AlphaFoldDB" id="A0A928Z4Q1"/>
<dbReference type="EMBL" id="JADEXQ010000036">
    <property type="protein sequence ID" value="MBE9030440.1"/>
    <property type="molecule type" value="Genomic_DNA"/>
</dbReference>
<feature type="compositionally biased region" description="Polar residues" evidence="1">
    <location>
        <begin position="37"/>
        <end position="49"/>
    </location>
</feature>
<proteinExistence type="predicted"/>
<reference evidence="2" key="1">
    <citation type="submission" date="2020-10" db="EMBL/GenBank/DDBJ databases">
        <authorList>
            <person name="Castelo-Branco R."/>
            <person name="Eusebio N."/>
            <person name="Adriana R."/>
            <person name="Vieira A."/>
            <person name="Brugerolle De Fraissinette N."/>
            <person name="Rezende De Castro R."/>
            <person name="Schneider M.P."/>
            <person name="Vasconcelos V."/>
            <person name="Leao P.N."/>
        </authorList>
    </citation>
    <scope>NUCLEOTIDE SEQUENCE</scope>
    <source>
        <strain evidence="2">LEGE 11480</strain>
    </source>
</reference>
<protein>
    <submittedName>
        <fullName evidence="2">Uncharacterized protein</fullName>
    </submittedName>
</protein>
<organism evidence="2 3">
    <name type="scientific">Romeriopsis navalis LEGE 11480</name>
    <dbReference type="NCBI Taxonomy" id="2777977"/>
    <lineage>
        <taxon>Bacteria</taxon>
        <taxon>Bacillati</taxon>
        <taxon>Cyanobacteriota</taxon>
        <taxon>Cyanophyceae</taxon>
        <taxon>Leptolyngbyales</taxon>
        <taxon>Leptolyngbyaceae</taxon>
        <taxon>Romeriopsis</taxon>
        <taxon>Romeriopsis navalis</taxon>
    </lineage>
</organism>
<dbReference type="PROSITE" id="PS51257">
    <property type="entry name" value="PROKAR_LIPOPROTEIN"/>
    <property type="match status" value="1"/>
</dbReference>
<feature type="region of interest" description="Disordered" evidence="1">
    <location>
        <begin position="30"/>
        <end position="54"/>
    </location>
</feature>
<gene>
    <name evidence="2" type="ORF">IQ266_11925</name>
</gene>
<name>A0A928Z4Q1_9CYAN</name>
<evidence type="ECO:0000313" key="2">
    <source>
        <dbReference type="EMBL" id="MBE9030440.1"/>
    </source>
</evidence>
<keyword evidence="3" id="KW-1185">Reference proteome</keyword>
<evidence type="ECO:0000256" key="1">
    <source>
        <dbReference type="SAM" id="MobiDB-lite"/>
    </source>
</evidence>
<dbReference type="RefSeq" id="WP_264325266.1">
    <property type="nucleotide sequence ID" value="NZ_JADEXQ010000036.1"/>
</dbReference>
<comment type="caution">
    <text evidence="2">The sequence shown here is derived from an EMBL/GenBank/DDBJ whole genome shotgun (WGS) entry which is preliminary data.</text>
</comment>